<comment type="caution">
    <text evidence="2">The sequence shown here is derived from an EMBL/GenBank/DDBJ whole genome shotgun (WGS) entry which is preliminary data.</text>
</comment>
<sequence length="146" mass="16184">MTGKVAAVLLILIFTFAECAAGSCLSYGHSCWGGHGKRSGDAVNNDGGIKDGLDGISDTKWVLSRLLQAPLDMRPWKNDAAMHKHNDLDAPHYIKNEMSNEQESEALEGLPSNDDVMYVDEPSARHKAIEDKMRLFKMIKNINRLN</sequence>
<organism evidence="2 3">
    <name type="scientific">Aquatica leii</name>
    <dbReference type="NCBI Taxonomy" id="1421715"/>
    <lineage>
        <taxon>Eukaryota</taxon>
        <taxon>Metazoa</taxon>
        <taxon>Ecdysozoa</taxon>
        <taxon>Arthropoda</taxon>
        <taxon>Hexapoda</taxon>
        <taxon>Insecta</taxon>
        <taxon>Pterygota</taxon>
        <taxon>Neoptera</taxon>
        <taxon>Endopterygota</taxon>
        <taxon>Coleoptera</taxon>
        <taxon>Polyphaga</taxon>
        <taxon>Elateriformia</taxon>
        <taxon>Elateroidea</taxon>
        <taxon>Lampyridae</taxon>
        <taxon>Luciolinae</taxon>
        <taxon>Aquatica</taxon>
    </lineage>
</organism>
<dbReference type="EMBL" id="JARPUR010000002">
    <property type="protein sequence ID" value="KAK4882890.1"/>
    <property type="molecule type" value="Genomic_DNA"/>
</dbReference>
<accession>A0AAN7Q8N9</accession>
<keyword evidence="1" id="KW-0732">Signal</keyword>
<name>A0AAN7Q8N9_9COLE</name>
<feature type="signal peptide" evidence="1">
    <location>
        <begin position="1"/>
        <end position="21"/>
    </location>
</feature>
<protein>
    <submittedName>
        <fullName evidence="2">Uncharacterized protein</fullName>
    </submittedName>
</protein>
<gene>
    <name evidence="2" type="ORF">RN001_006209</name>
</gene>
<dbReference type="AlphaFoldDB" id="A0AAN7Q8N9"/>
<proteinExistence type="predicted"/>
<reference evidence="3" key="1">
    <citation type="submission" date="2023-01" db="EMBL/GenBank/DDBJ databases">
        <title>Key to firefly adult light organ development and bioluminescence: homeobox transcription factors regulate luciferase expression and transportation to peroxisome.</title>
        <authorList>
            <person name="Fu X."/>
        </authorList>
    </citation>
    <scope>NUCLEOTIDE SEQUENCE [LARGE SCALE GENOMIC DNA]</scope>
</reference>
<dbReference type="Proteomes" id="UP001353858">
    <property type="component" value="Unassembled WGS sequence"/>
</dbReference>
<evidence type="ECO:0000256" key="1">
    <source>
        <dbReference type="SAM" id="SignalP"/>
    </source>
</evidence>
<evidence type="ECO:0000313" key="3">
    <source>
        <dbReference type="Proteomes" id="UP001353858"/>
    </source>
</evidence>
<feature type="chain" id="PRO_5042846690" evidence="1">
    <location>
        <begin position="22"/>
        <end position="146"/>
    </location>
</feature>
<keyword evidence="3" id="KW-1185">Reference proteome</keyword>
<evidence type="ECO:0000313" key="2">
    <source>
        <dbReference type="EMBL" id="KAK4882890.1"/>
    </source>
</evidence>